<keyword evidence="6" id="KW-0862">Zinc</keyword>
<evidence type="ECO:0000313" key="14">
    <source>
        <dbReference type="Proteomes" id="UP000267606"/>
    </source>
</evidence>
<evidence type="ECO:0000259" key="12">
    <source>
        <dbReference type="PROSITE" id="PS50157"/>
    </source>
</evidence>
<evidence type="ECO:0000256" key="9">
    <source>
        <dbReference type="ARBA" id="ARBA00023163"/>
    </source>
</evidence>
<dbReference type="PANTHER" id="PTHR24393:SF151">
    <property type="entry name" value="C2H2-TYPE DOMAIN-CONTAINING PROTEIN"/>
    <property type="match status" value="1"/>
</dbReference>
<comment type="subcellular location">
    <subcellularLocation>
        <location evidence="2">Nucleus</location>
    </subcellularLocation>
</comment>
<dbReference type="InterPro" id="IPR013087">
    <property type="entry name" value="Znf_C2H2_type"/>
</dbReference>
<dbReference type="AlphaFoldDB" id="A0A183HPX4"/>
<evidence type="ECO:0000256" key="6">
    <source>
        <dbReference type="ARBA" id="ARBA00022833"/>
    </source>
</evidence>
<keyword evidence="14" id="KW-1185">Reference proteome</keyword>
<dbReference type="PROSITE" id="PS00028">
    <property type="entry name" value="ZINC_FINGER_C2H2_1"/>
    <property type="match status" value="1"/>
</dbReference>
<dbReference type="PROSITE" id="PS50157">
    <property type="entry name" value="ZINC_FINGER_C2H2_2"/>
    <property type="match status" value="2"/>
</dbReference>
<dbReference type="STRING" id="387005.A0A183HPX4"/>
<evidence type="ECO:0000256" key="7">
    <source>
        <dbReference type="ARBA" id="ARBA00023015"/>
    </source>
</evidence>
<keyword evidence="10" id="KW-0539">Nucleus</keyword>
<evidence type="ECO:0000256" key="5">
    <source>
        <dbReference type="ARBA" id="ARBA00022771"/>
    </source>
</evidence>
<dbReference type="GO" id="GO:0000978">
    <property type="term" value="F:RNA polymerase II cis-regulatory region sequence-specific DNA binding"/>
    <property type="evidence" value="ECO:0007669"/>
    <property type="project" value="TreeGrafter"/>
</dbReference>
<dbReference type="InterPro" id="IPR036236">
    <property type="entry name" value="Znf_C2H2_sf"/>
</dbReference>
<dbReference type="SUPFAM" id="SSF57667">
    <property type="entry name" value="beta-beta-alpha zinc fingers"/>
    <property type="match status" value="1"/>
</dbReference>
<evidence type="ECO:0000256" key="3">
    <source>
        <dbReference type="ARBA" id="ARBA00022723"/>
    </source>
</evidence>
<dbReference type="WBParaSite" id="OFLC_0000953501-mRNA-1">
    <property type="protein sequence ID" value="OFLC_0000953501-mRNA-1"/>
    <property type="gene ID" value="OFLC_0000953501"/>
</dbReference>
<feature type="domain" description="C2H2-type" evidence="12">
    <location>
        <begin position="157"/>
        <end position="178"/>
    </location>
</feature>
<reference evidence="13 14" key="2">
    <citation type="submission" date="2018-11" db="EMBL/GenBank/DDBJ databases">
        <authorList>
            <consortium name="Pathogen Informatics"/>
        </authorList>
    </citation>
    <scope>NUCLEOTIDE SEQUENCE [LARGE SCALE GENOMIC DNA]</scope>
</reference>
<gene>
    <name evidence="13" type="ORF">OFLC_LOCUS9534</name>
</gene>
<evidence type="ECO:0000256" key="8">
    <source>
        <dbReference type="ARBA" id="ARBA00023125"/>
    </source>
</evidence>
<evidence type="ECO:0000313" key="13">
    <source>
        <dbReference type="EMBL" id="VDO61265.1"/>
    </source>
</evidence>
<keyword evidence="4" id="KW-0677">Repeat</keyword>
<keyword evidence="3" id="KW-0479">Metal-binding</keyword>
<protein>
    <submittedName>
        <fullName evidence="15">C2H2-type domain-containing protein</fullName>
    </submittedName>
</protein>
<feature type="domain" description="C2H2-type" evidence="12">
    <location>
        <begin position="129"/>
        <end position="156"/>
    </location>
</feature>
<dbReference type="FunFam" id="3.30.160.60:FF:000097">
    <property type="entry name" value="Zinc finger protein"/>
    <property type="match status" value="1"/>
</dbReference>
<dbReference type="GO" id="GO:0001228">
    <property type="term" value="F:DNA-binding transcription activator activity, RNA polymerase II-specific"/>
    <property type="evidence" value="ECO:0007669"/>
    <property type="project" value="TreeGrafter"/>
</dbReference>
<dbReference type="PANTHER" id="PTHR24393">
    <property type="entry name" value="ZINC FINGER PROTEIN"/>
    <property type="match status" value="1"/>
</dbReference>
<evidence type="ECO:0000256" key="10">
    <source>
        <dbReference type="ARBA" id="ARBA00023242"/>
    </source>
</evidence>
<dbReference type="Pfam" id="PF00096">
    <property type="entry name" value="zf-C2H2"/>
    <property type="match status" value="1"/>
</dbReference>
<dbReference type="Proteomes" id="UP000267606">
    <property type="component" value="Unassembled WGS sequence"/>
</dbReference>
<evidence type="ECO:0000256" key="2">
    <source>
        <dbReference type="ARBA" id="ARBA00004123"/>
    </source>
</evidence>
<keyword evidence="9" id="KW-0804">Transcription</keyword>
<reference evidence="15" key="1">
    <citation type="submission" date="2016-06" db="UniProtKB">
        <authorList>
            <consortium name="WormBaseParasite"/>
        </authorList>
    </citation>
    <scope>IDENTIFICATION</scope>
</reference>
<dbReference type="FunFam" id="3.30.160.60:FF:000100">
    <property type="entry name" value="Zinc finger 45-like"/>
    <property type="match status" value="1"/>
</dbReference>
<dbReference type="GO" id="GO:0008270">
    <property type="term" value="F:zinc ion binding"/>
    <property type="evidence" value="ECO:0007669"/>
    <property type="project" value="UniProtKB-KW"/>
</dbReference>
<evidence type="ECO:0000256" key="4">
    <source>
        <dbReference type="ARBA" id="ARBA00022737"/>
    </source>
</evidence>
<dbReference type="GO" id="GO:0005634">
    <property type="term" value="C:nucleus"/>
    <property type="evidence" value="ECO:0007669"/>
    <property type="project" value="UniProtKB-SubCell"/>
</dbReference>
<keyword evidence="8" id="KW-0238">DNA-binding</keyword>
<keyword evidence="5 11" id="KW-0863">Zinc-finger</keyword>
<dbReference type="Gene3D" id="3.30.160.60">
    <property type="entry name" value="Classic Zinc Finger"/>
    <property type="match status" value="2"/>
</dbReference>
<keyword evidence="7" id="KW-0805">Transcription regulation</keyword>
<name>A0A183HPX4_9BILA</name>
<evidence type="ECO:0000256" key="11">
    <source>
        <dbReference type="PROSITE-ProRule" id="PRU00042"/>
    </source>
</evidence>
<dbReference type="EMBL" id="UZAJ01011789">
    <property type="protein sequence ID" value="VDO61265.1"/>
    <property type="molecule type" value="Genomic_DNA"/>
</dbReference>
<evidence type="ECO:0000256" key="1">
    <source>
        <dbReference type="ARBA" id="ARBA00003767"/>
    </source>
</evidence>
<sequence length="191" mass="22487">MFFRIGKKACLSICPSSFLNFFHPTVQYTTYRKFIKFWKGKLFILFKNFKIFYTEAQPEQTGPLDLSKVNEKQKGLFGSSISKESEEKVTNLQNLSVQEKNENYDKWQEKLTPNHTEEEMHIHTGEKLCLCGRCGMRFLRLSYLRSHMHTHTGEKPFVCAVCGTNFSQSFNLKRHLRIISSIYLMYMIVRS</sequence>
<organism evidence="15">
    <name type="scientific">Onchocerca flexuosa</name>
    <dbReference type="NCBI Taxonomy" id="387005"/>
    <lineage>
        <taxon>Eukaryota</taxon>
        <taxon>Metazoa</taxon>
        <taxon>Ecdysozoa</taxon>
        <taxon>Nematoda</taxon>
        <taxon>Chromadorea</taxon>
        <taxon>Rhabditida</taxon>
        <taxon>Spirurina</taxon>
        <taxon>Spiruromorpha</taxon>
        <taxon>Filarioidea</taxon>
        <taxon>Onchocercidae</taxon>
        <taxon>Onchocerca</taxon>
    </lineage>
</organism>
<comment type="function">
    <text evidence="1">May be involved in transcriptional regulation.</text>
</comment>
<evidence type="ECO:0000313" key="15">
    <source>
        <dbReference type="WBParaSite" id="OFLC_0000953501-mRNA-1"/>
    </source>
</evidence>
<accession>A0A183HPX4</accession>
<proteinExistence type="predicted"/>